<dbReference type="InterPro" id="IPR019253">
    <property type="entry name" value="DUF2244_TM"/>
</dbReference>
<dbReference type="EMBL" id="FWFW01000005">
    <property type="protein sequence ID" value="SLN40645.1"/>
    <property type="molecule type" value="Genomic_DNA"/>
</dbReference>
<keyword evidence="1" id="KW-1133">Transmembrane helix</keyword>
<name>A0A1Y5SI39_9RHOB</name>
<protein>
    <recommendedName>
        <fullName evidence="4">DUF2244 domain-containing protein</fullName>
    </recommendedName>
</protein>
<feature type="transmembrane region" description="Helical" evidence="1">
    <location>
        <begin position="42"/>
        <end position="59"/>
    </location>
</feature>
<sequence length="178" mass="20183">MPYQWSPDHRTLTRPVSQTSAEPILRLDVWPHRSMPNTGFKTAIWVMFIAGCLPVVAFIGTAAFWVLLACLLLTLAALWTALRRSDRPHLREQILIWPNQMALSHWTAKGELKTWEANPYWVKIHMRAGGGPVEHYLTLQSSATDTGRAVELGRFLSPEERQALRNDLAFVLSQLRAG</sequence>
<feature type="transmembrane region" description="Helical" evidence="1">
    <location>
        <begin position="65"/>
        <end position="82"/>
    </location>
</feature>
<evidence type="ECO:0000256" key="1">
    <source>
        <dbReference type="SAM" id="Phobius"/>
    </source>
</evidence>
<dbReference type="AlphaFoldDB" id="A0A1Y5SI39"/>
<dbReference type="Pfam" id="PF10003">
    <property type="entry name" value="DUF2244"/>
    <property type="match status" value="1"/>
</dbReference>
<keyword evidence="1" id="KW-0812">Transmembrane</keyword>
<keyword evidence="3" id="KW-1185">Reference proteome</keyword>
<proteinExistence type="predicted"/>
<dbReference type="RefSeq" id="WP_085849002.1">
    <property type="nucleotide sequence ID" value="NZ_FNZV01000004.1"/>
</dbReference>
<reference evidence="2 3" key="1">
    <citation type="submission" date="2017-03" db="EMBL/GenBank/DDBJ databases">
        <authorList>
            <person name="Afonso C.L."/>
            <person name="Miller P.J."/>
            <person name="Scott M.A."/>
            <person name="Spackman E."/>
            <person name="Goraichik I."/>
            <person name="Dimitrov K.M."/>
            <person name="Suarez D.L."/>
            <person name="Swayne D.E."/>
        </authorList>
    </citation>
    <scope>NUCLEOTIDE SEQUENCE [LARGE SCALE GENOMIC DNA]</scope>
    <source>
        <strain evidence="2 3">CECT 7971</strain>
    </source>
</reference>
<evidence type="ECO:0000313" key="3">
    <source>
        <dbReference type="Proteomes" id="UP000193307"/>
    </source>
</evidence>
<dbReference type="STRING" id="658057.SAMN04488032_104232"/>
<accession>A0A1Y5SI39</accession>
<evidence type="ECO:0000313" key="2">
    <source>
        <dbReference type="EMBL" id="SLN40645.1"/>
    </source>
</evidence>
<evidence type="ECO:0008006" key="4">
    <source>
        <dbReference type="Google" id="ProtNLM"/>
    </source>
</evidence>
<keyword evidence="1" id="KW-0472">Membrane</keyword>
<dbReference type="OrthoDB" id="9808190at2"/>
<gene>
    <name evidence="2" type="ORF">PAM7971_01845</name>
</gene>
<organism evidence="2 3">
    <name type="scientific">Pacificibacter marinus</name>
    <dbReference type="NCBI Taxonomy" id="658057"/>
    <lineage>
        <taxon>Bacteria</taxon>
        <taxon>Pseudomonadati</taxon>
        <taxon>Pseudomonadota</taxon>
        <taxon>Alphaproteobacteria</taxon>
        <taxon>Rhodobacterales</taxon>
        <taxon>Roseobacteraceae</taxon>
        <taxon>Pacificibacter</taxon>
    </lineage>
</organism>
<dbReference type="Proteomes" id="UP000193307">
    <property type="component" value="Unassembled WGS sequence"/>
</dbReference>